<sequence length="292" mass="32697">MYNFTGQLQTQADKIVRSPMEKNIIKDCTYANSCRECSTFTIDEHIHNAASMKTRWTETCNEKKNFTPVTTVEIKITNETLSFNQTRCCDGQRTLFFTESTVPNEHTDKASISIAMTSVNNSTATSRTNSTDFQDPGISKGLSIQLLLTVAIVATAVLVLITTVTVIVIVYKRRSKEAQGKTNPMYCVATDVNSDGIAEYSTVEESAILMKSLTLQKNTTESVSDNYFTLEKNENLSVKVEENQASKDVPFSREGIYNTLHETDEQCQEVEENAYSHFGDFDNGGYSEVLRR</sequence>
<reference evidence="3" key="1">
    <citation type="submission" date="2025-08" db="UniProtKB">
        <authorList>
            <consortium name="RefSeq"/>
        </authorList>
    </citation>
    <scope>IDENTIFICATION</scope>
    <source>
        <tissue evidence="3">Whole sample</tissue>
    </source>
</reference>
<protein>
    <submittedName>
        <fullName evidence="3">Uncharacterized protein LOC111133813 isoform X2</fullName>
    </submittedName>
</protein>
<dbReference type="OrthoDB" id="6213185at2759"/>
<evidence type="ECO:0000313" key="2">
    <source>
        <dbReference type="Proteomes" id="UP000694844"/>
    </source>
</evidence>
<proteinExistence type="predicted"/>
<evidence type="ECO:0000313" key="3">
    <source>
        <dbReference type="RefSeq" id="XP_022338206.1"/>
    </source>
</evidence>
<dbReference type="GeneID" id="111133813"/>
<keyword evidence="1" id="KW-0472">Membrane</keyword>
<name>A0A8B8EF37_CRAVI</name>
<keyword evidence="2" id="KW-1185">Reference proteome</keyword>
<accession>A0A8B8EF37</accession>
<dbReference type="RefSeq" id="XP_022338206.1">
    <property type="nucleotide sequence ID" value="XM_022482498.1"/>
</dbReference>
<dbReference type="AlphaFoldDB" id="A0A8B8EF37"/>
<evidence type="ECO:0000256" key="1">
    <source>
        <dbReference type="SAM" id="Phobius"/>
    </source>
</evidence>
<keyword evidence="1" id="KW-1133">Transmembrane helix</keyword>
<dbReference type="Proteomes" id="UP000694844">
    <property type="component" value="Chromosome 5"/>
</dbReference>
<gene>
    <name evidence="3" type="primary">LOC111133813</name>
</gene>
<feature type="transmembrane region" description="Helical" evidence="1">
    <location>
        <begin position="146"/>
        <end position="171"/>
    </location>
</feature>
<organism evidence="2 3">
    <name type="scientific">Crassostrea virginica</name>
    <name type="common">Eastern oyster</name>
    <dbReference type="NCBI Taxonomy" id="6565"/>
    <lineage>
        <taxon>Eukaryota</taxon>
        <taxon>Metazoa</taxon>
        <taxon>Spiralia</taxon>
        <taxon>Lophotrochozoa</taxon>
        <taxon>Mollusca</taxon>
        <taxon>Bivalvia</taxon>
        <taxon>Autobranchia</taxon>
        <taxon>Pteriomorphia</taxon>
        <taxon>Ostreida</taxon>
        <taxon>Ostreoidea</taxon>
        <taxon>Ostreidae</taxon>
        <taxon>Crassostrea</taxon>
    </lineage>
</organism>
<keyword evidence="1" id="KW-0812">Transmembrane</keyword>